<keyword evidence="1" id="KW-1133">Transmembrane helix</keyword>
<gene>
    <name evidence="2" type="ORF">BJP36_36985</name>
</gene>
<keyword evidence="1" id="KW-0812">Transmembrane</keyword>
<feature type="transmembrane region" description="Helical" evidence="1">
    <location>
        <begin position="15"/>
        <end position="36"/>
    </location>
</feature>
<name>A0A9Q9SU61_MOOP1</name>
<proteinExistence type="predicted"/>
<dbReference type="EMBL" id="CP017708">
    <property type="protein sequence ID" value="WAN69692.1"/>
    <property type="molecule type" value="Genomic_DNA"/>
</dbReference>
<organism evidence="2">
    <name type="scientific">Moorena producens (strain JHB)</name>
    <dbReference type="NCBI Taxonomy" id="1454205"/>
    <lineage>
        <taxon>Bacteria</taxon>
        <taxon>Bacillati</taxon>
        <taxon>Cyanobacteriota</taxon>
        <taxon>Cyanophyceae</taxon>
        <taxon>Coleofasciculales</taxon>
        <taxon>Coleofasciculaceae</taxon>
        <taxon>Moorena</taxon>
    </lineage>
</organism>
<evidence type="ECO:0000256" key="1">
    <source>
        <dbReference type="SAM" id="Phobius"/>
    </source>
</evidence>
<dbReference type="Proteomes" id="UP000176944">
    <property type="component" value="Chromosome"/>
</dbReference>
<reference evidence="2" key="2">
    <citation type="submission" date="2022-10" db="EMBL/GenBank/DDBJ databases">
        <authorList>
            <person name="Ngo T.-E."/>
        </authorList>
    </citation>
    <scope>NUCLEOTIDE SEQUENCE</scope>
    <source>
        <strain evidence="2">JHB</strain>
    </source>
</reference>
<protein>
    <submittedName>
        <fullName evidence="2">Uncharacterized protein</fullName>
    </submittedName>
</protein>
<sequence>MSQTKWSNLYKLEDWWSVWIGLLLLGTVFSGIITVVPKMPN</sequence>
<dbReference type="AlphaFoldDB" id="A0A9Q9SU61"/>
<evidence type="ECO:0000313" key="2">
    <source>
        <dbReference type="EMBL" id="WAN69692.1"/>
    </source>
</evidence>
<keyword evidence="1" id="KW-0472">Membrane</keyword>
<reference evidence="2" key="1">
    <citation type="journal article" date="2017" name="Proc. Natl. Acad. Sci. U.S.A.">
        <title>Comparative genomics uncovers the prolific and distinctive metabolic potential of the cyanobacterial genus Moorea.</title>
        <authorList>
            <person name="Leao T."/>
            <person name="Castelao G."/>
            <person name="Korobeynikov A."/>
            <person name="Monroe E.A."/>
            <person name="Podell S."/>
            <person name="Glukhov E."/>
            <person name="Allen E.E."/>
            <person name="Gerwick W.H."/>
            <person name="Gerwick L."/>
        </authorList>
    </citation>
    <scope>NUCLEOTIDE SEQUENCE</scope>
    <source>
        <strain evidence="2">JHB</strain>
    </source>
</reference>
<accession>A0A9Q9SU61</accession>